<keyword evidence="7" id="KW-0509">mRNA transport</keyword>
<dbReference type="SMART" id="SM00360">
    <property type="entry name" value="RRM"/>
    <property type="match status" value="1"/>
</dbReference>
<evidence type="ECO:0000256" key="11">
    <source>
        <dbReference type="ARBA" id="ARBA00023187"/>
    </source>
</evidence>
<dbReference type="SUPFAM" id="SSF54928">
    <property type="entry name" value="RNA-binding domain, RBD"/>
    <property type="match status" value="1"/>
</dbReference>
<feature type="domain" description="RRM" evidence="16">
    <location>
        <begin position="143"/>
        <end position="221"/>
    </location>
</feature>
<evidence type="ECO:0000256" key="12">
    <source>
        <dbReference type="ARBA" id="ARBA00023242"/>
    </source>
</evidence>
<sequence>MAAAAMNTDVEAVDFDSDDDDLMDEEGAIEPSPAPAPRLRSTIAGGGGGDDDAPRKTKGRGFREDPNSSSAHRDSRLAGAGRSGFDALASDGGPGPVRCTSPSLSLPLVFPDKKISSQPAFPLILIGVMCGTGDNAIDAIEGWIVLVTGVHEEAQEEDLHNIFGDYGQVKNLHLNLDRRTGFVKGYALIEYENFEQAKRAIRESDGTELLSQIISVDWAFSSGPVKQRNTRKRYGLCELSYLVLFLVMLEGNCRHDSYRFDWPNIFVRTFWI</sequence>
<dbReference type="GO" id="GO:0005634">
    <property type="term" value="C:nucleus"/>
    <property type="evidence" value="ECO:0007669"/>
    <property type="project" value="UniProtKB-SubCell"/>
</dbReference>
<dbReference type="InterPro" id="IPR033744">
    <property type="entry name" value="RRM_RBM8"/>
</dbReference>
<dbReference type="EnsemblPlants" id="EMT17553">
    <property type="protein sequence ID" value="EMT17553"/>
    <property type="gene ID" value="F775_29903"/>
</dbReference>
<keyword evidence="10" id="KW-0866">Nonsense-mediated mRNA decay</keyword>
<dbReference type="GO" id="GO:0003729">
    <property type="term" value="F:mRNA binding"/>
    <property type="evidence" value="ECO:0007669"/>
    <property type="project" value="InterPro"/>
</dbReference>
<dbReference type="InterPro" id="IPR012677">
    <property type="entry name" value="Nucleotide-bd_a/b_plait_sf"/>
</dbReference>
<evidence type="ECO:0000256" key="5">
    <source>
        <dbReference type="ARBA" id="ARBA00022490"/>
    </source>
</evidence>
<feature type="compositionally biased region" description="Acidic residues" evidence="15">
    <location>
        <begin position="11"/>
        <end position="28"/>
    </location>
</feature>
<evidence type="ECO:0000256" key="9">
    <source>
        <dbReference type="ARBA" id="ARBA00022884"/>
    </source>
</evidence>
<feature type="region of interest" description="Disordered" evidence="15">
    <location>
        <begin position="1"/>
        <end position="97"/>
    </location>
</feature>
<dbReference type="PANTHER" id="PTHR45894">
    <property type="entry name" value="RNA-BINDING PROTEIN 8A"/>
    <property type="match status" value="1"/>
</dbReference>
<keyword evidence="8" id="KW-0810">Translation regulation</keyword>
<dbReference type="FunFam" id="3.30.70.330:FF:000525">
    <property type="entry name" value="RNA-binding protein 8A"/>
    <property type="match status" value="1"/>
</dbReference>
<dbReference type="InterPro" id="IPR008111">
    <property type="entry name" value="RNA-bd_8"/>
</dbReference>
<dbReference type="CDD" id="cd12324">
    <property type="entry name" value="RRM_RBM8"/>
    <property type="match status" value="1"/>
</dbReference>
<comment type="similarity">
    <text evidence="3">Belongs to the RBM8A family.</text>
</comment>
<dbReference type="InterPro" id="IPR035979">
    <property type="entry name" value="RBD_domain_sf"/>
</dbReference>
<evidence type="ECO:0000256" key="10">
    <source>
        <dbReference type="ARBA" id="ARBA00023161"/>
    </source>
</evidence>
<accession>N1R214</accession>
<protein>
    <recommendedName>
        <fullName evidence="13">RNA-binding protein 8A</fullName>
    </recommendedName>
</protein>
<evidence type="ECO:0000313" key="17">
    <source>
        <dbReference type="EnsemblPlants" id="EMT17553"/>
    </source>
</evidence>
<keyword evidence="5" id="KW-0963">Cytoplasm</keyword>
<evidence type="ECO:0000256" key="14">
    <source>
        <dbReference type="PROSITE-ProRule" id="PRU00176"/>
    </source>
</evidence>
<feature type="compositionally biased region" description="Basic and acidic residues" evidence="15">
    <location>
        <begin position="61"/>
        <end position="76"/>
    </location>
</feature>
<dbReference type="GO" id="GO:0000184">
    <property type="term" value="P:nuclear-transcribed mRNA catabolic process, nonsense-mediated decay"/>
    <property type="evidence" value="ECO:0007669"/>
    <property type="project" value="UniProtKB-KW"/>
</dbReference>
<dbReference type="AlphaFoldDB" id="N1R214"/>
<proteinExistence type="inferred from homology"/>
<evidence type="ECO:0000256" key="15">
    <source>
        <dbReference type="SAM" id="MobiDB-lite"/>
    </source>
</evidence>
<evidence type="ECO:0000256" key="7">
    <source>
        <dbReference type="ARBA" id="ARBA00022816"/>
    </source>
</evidence>
<dbReference type="GO" id="GO:0051028">
    <property type="term" value="P:mRNA transport"/>
    <property type="evidence" value="ECO:0007669"/>
    <property type="project" value="UniProtKB-KW"/>
</dbReference>
<dbReference type="Gene3D" id="3.30.70.330">
    <property type="match status" value="1"/>
</dbReference>
<dbReference type="InterPro" id="IPR000504">
    <property type="entry name" value="RRM_dom"/>
</dbReference>
<keyword evidence="11" id="KW-0508">mRNA splicing</keyword>
<comment type="subcellular location">
    <subcellularLocation>
        <location evidence="2">Cytoplasm</location>
    </subcellularLocation>
    <subcellularLocation>
        <location evidence="1">Nucleus</location>
    </subcellularLocation>
</comment>
<dbReference type="GO" id="GO:0006397">
    <property type="term" value="P:mRNA processing"/>
    <property type="evidence" value="ECO:0007669"/>
    <property type="project" value="UniProtKB-KW"/>
</dbReference>
<organism evidence="17">
    <name type="scientific">Aegilops tauschii</name>
    <name type="common">Tausch's goatgrass</name>
    <name type="synonym">Aegilops squarrosa</name>
    <dbReference type="NCBI Taxonomy" id="37682"/>
    <lineage>
        <taxon>Eukaryota</taxon>
        <taxon>Viridiplantae</taxon>
        <taxon>Streptophyta</taxon>
        <taxon>Embryophyta</taxon>
        <taxon>Tracheophyta</taxon>
        <taxon>Spermatophyta</taxon>
        <taxon>Magnoliopsida</taxon>
        <taxon>Liliopsida</taxon>
        <taxon>Poales</taxon>
        <taxon>Poaceae</taxon>
        <taxon>BOP clade</taxon>
        <taxon>Pooideae</taxon>
        <taxon>Triticodae</taxon>
        <taxon>Triticeae</taxon>
        <taxon>Triticinae</taxon>
        <taxon>Aegilops</taxon>
    </lineage>
</organism>
<evidence type="ECO:0000256" key="8">
    <source>
        <dbReference type="ARBA" id="ARBA00022845"/>
    </source>
</evidence>
<dbReference type="Pfam" id="PF00076">
    <property type="entry name" value="RRM_1"/>
    <property type="match status" value="1"/>
</dbReference>
<keyword evidence="6" id="KW-0507">mRNA processing</keyword>
<keyword evidence="4" id="KW-0813">Transport</keyword>
<reference evidence="17" key="1">
    <citation type="submission" date="2015-06" db="UniProtKB">
        <authorList>
            <consortium name="EnsemblPlants"/>
        </authorList>
    </citation>
    <scope>IDENTIFICATION</scope>
</reference>
<evidence type="ECO:0000256" key="3">
    <source>
        <dbReference type="ARBA" id="ARBA00007987"/>
    </source>
</evidence>
<dbReference type="GO" id="GO:0006417">
    <property type="term" value="P:regulation of translation"/>
    <property type="evidence" value="ECO:0007669"/>
    <property type="project" value="UniProtKB-KW"/>
</dbReference>
<dbReference type="GO" id="GO:0005737">
    <property type="term" value="C:cytoplasm"/>
    <property type="evidence" value="ECO:0007669"/>
    <property type="project" value="UniProtKB-SubCell"/>
</dbReference>
<dbReference type="PROSITE" id="PS50102">
    <property type="entry name" value="RRM"/>
    <property type="match status" value="1"/>
</dbReference>
<evidence type="ECO:0000256" key="13">
    <source>
        <dbReference type="ARBA" id="ARBA00077711"/>
    </source>
</evidence>
<dbReference type="GO" id="GO:0008380">
    <property type="term" value="P:RNA splicing"/>
    <property type="evidence" value="ECO:0007669"/>
    <property type="project" value="UniProtKB-KW"/>
</dbReference>
<evidence type="ECO:0000256" key="1">
    <source>
        <dbReference type="ARBA" id="ARBA00004123"/>
    </source>
</evidence>
<evidence type="ECO:0000256" key="2">
    <source>
        <dbReference type="ARBA" id="ARBA00004496"/>
    </source>
</evidence>
<keyword evidence="12" id="KW-0539">Nucleus</keyword>
<evidence type="ECO:0000259" key="16">
    <source>
        <dbReference type="PROSITE" id="PS50102"/>
    </source>
</evidence>
<evidence type="ECO:0000256" key="4">
    <source>
        <dbReference type="ARBA" id="ARBA00022448"/>
    </source>
</evidence>
<name>N1R214_AEGTA</name>
<keyword evidence="9 14" id="KW-0694">RNA-binding</keyword>
<evidence type="ECO:0000256" key="6">
    <source>
        <dbReference type="ARBA" id="ARBA00022664"/>
    </source>
</evidence>